<gene>
    <name evidence="1" type="ORF">HHK36_030642</name>
</gene>
<proteinExistence type="predicted"/>
<protein>
    <submittedName>
        <fullName evidence="1">Uncharacterized protein</fullName>
    </submittedName>
</protein>
<name>A0A834YC21_TETSI</name>
<comment type="caution">
    <text evidence="1">The sequence shown here is derived from an EMBL/GenBank/DDBJ whole genome shotgun (WGS) entry which is preliminary data.</text>
</comment>
<keyword evidence="2" id="KW-1185">Reference proteome</keyword>
<evidence type="ECO:0000313" key="1">
    <source>
        <dbReference type="EMBL" id="KAF8377267.1"/>
    </source>
</evidence>
<accession>A0A834YC21</accession>
<evidence type="ECO:0000313" key="2">
    <source>
        <dbReference type="Proteomes" id="UP000655225"/>
    </source>
</evidence>
<reference evidence="1 2" key="1">
    <citation type="submission" date="2020-04" db="EMBL/GenBank/DDBJ databases">
        <title>Plant Genome Project.</title>
        <authorList>
            <person name="Zhang R.-G."/>
        </authorList>
    </citation>
    <scope>NUCLEOTIDE SEQUENCE [LARGE SCALE GENOMIC DNA]</scope>
    <source>
        <strain evidence="1">YNK0</strain>
        <tissue evidence="1">Leaf</tissue>
    </source>
</reference>
<dbReference type="EMBL" id="JABCRI010000024">
    <property type="protein sequence ID" value="KAF8377267.1"/>
    <property type="molecule type" value="Genomic_DNA"/>
</dbReference>
<dbReference type="Proteomes" id="UP000655225">
    <property type="component" value="Unassembled WGS sequence"/>
</dbReference>
<sequence length="85" mass="9638">MIGFIVECDVLCARISSLTLSDMELCKLDYKMFIEGSFLGLSHPHWHKLQTWFAKAIALEGDSPSRRLCRIIIGATSKYLIEGDF</sequence>
<dbReference type="AlphaFoldDB" id="A0A834YC21"/>
<organism evidence="1 2">
    <name type="scientific">Tetracentron sinense</name>
    <name type="common">Spur-leaf</name>
    <dbReference type="NCBI Taxonomy" id="13715"/>
    <lineage>
        <taxon>Eukaryota</taxon>
        <taxon>Viridiplantae</taxon>
        <taxon>Streptophyta</taxon>
        <taxon>Embryophyta</taxon>
        <taxon>Tracheophyta</taxon>
        <taxon>Spermatophyta</taxon>
        <taxon>Magnoliopsida</taxon>
        <taxon>Trochodendrales</taxon>
        <taxon>Trochodendraceae</taxon>
        <taxon>Tetracentron</taxon>
    </lineage>
</organism>